<dbReference type="InterPro" id="IPR001680">
    <property type="entry name" value="WD40_rpt"/>
</dbReference>
<proteinExistence type="predicted"/>
<feature type="region of interest" description="Disordered" evidence="4">
    <location>
        <begin position="1"/>
        <end position="24"/>
    </location>
</feature>
<dbReference type="Pfam" id="PF00400">
    <property type="entry name" value="WD40"/>
    <property type="match status" value="7"/>
</dbReference>
<sequence>MSFKQERLFPCSPGTERGSSTKLSSSGDKIVYTSGRTVIIRDLNHPLLTSSYAGHVKNATVARISPSGYYCASADDSGNVRVWDLVGEDRVLKREVKVFSGKIFDLAWDGESKRIFSGGQGLDKFGKVFTIDGGGDKDITGHSKRINAVSIRHQRPFRAVSGSDDRSVVFYDNYNYSKTITNHANWVQDVRYSPSGGHFVSVGSDFKVFLYDGTTGDTVAEVPKAHTGSVRGVSWSPDSKSFFTVSADRTVKLWDAETRQAISSWTVGPGVDHQQVGCTWAGSEGIASLSLNGDINIFDQRTGDRPSRILPGIQTPITSLALSRDKTLFASSSDGKVVAFSSSGEAERAKGDGHSSKILALSSSGDHIYSTGFDDRVREIDAPARSFTSTVAEIKPQPRAIFATKARLVFALTENSIRVVKEGRDLFSLDMTKYSPSSIAVSPAGLVAVGGEDSNIYLYHWEQINWENVQNEKNKLLEGAKEPVQIQGHTSPVTALSFSPDGSLLLSGDSKGRVVLYDHGQKSEIRAHNFHTARILSLAWAPDGKHFASGSLDTNVFVWSIKPNTKHIALNNVGPGGISAVTWTDERTVASAGADGCIRTFSITFAE</sequence>
<keyword evidence="6" id="KW-1185">Reference proteome</keyword>
<evidence type="ECO:0000256" key="1">
    <source>
        <dbReference type="ARBA" id="ARBA00022574"/>
    </source>
</evidence>
<dbReference type="EMBL" id="MU128931">
    <property type="protein sequence ID" value="KAF9517484.1"/>
    <property type="molecule type" value="Genomic_DNA"/>
</dbReference>
<dbReference type="AlphaFoldDB" id="A0A9P6B4S4"/>
<dbReference type="Gene3D" id="2.130.10.10">
    <property type="entry name" value="YVTN repeat-like/Quinoprotein amine dehydrogenase"/>
    <property type="match status" value="2"/>
</dbReference>
<feature type="repeat" description="WD" evidence="3">
    <location>
        <begin position="52"/>
        <end position="93"/>
    </location>
</feature>
<dbReference type="CDD" id="cd00200">
    <property type="entry name" value="WD40"/>
    <property type="match status" value="1"/>
</dbReference>
<dbReference type="GO" id="GO:0030864">
    <property type="term" value="C:cortical actin cytoskeleton"/>
    <property type="evidence" value="ECO:0007669"/>
    <property type="project" value="TreeGrafter"/>
</dbReference>
<feature type="repeat" description="WD" evidence="3">
    <location>
        <begin position="223"/>
        <end position="264"/>
    </location>
</feature>
<dbReference type="OrthoDB" id="2306at2759"/>
<reference evidence="5" key="1">
    <citation type="journal article" date="2020" name="Nat. Commun.">
        <title>Large-scale genome sequencing of mycorrhizal fungi provides insights into the early evolution of symbiotic traits.</title>
        <authorList>
            <person name="Miyauchi S."/>
            <person name="Kiss E."/>
            <person name="Kuo A."/>
            <person name="Drula E."/>
            <person name="Kohler A."/>
            <person name="Sanchez-Garcia M."/>
            <person name="Morin E."/>
            <person name="Andreopoulos B."/>
            <person name="Barry K.W."/>
            <person name="Bonito G."/>
            <person name="Buee M."/>
            <person name="Carver A."/>
            <person name="Chen C."/>
            <person name="Cichocki N."/>
            <person name="Clum A."/>
            <person name="Culley D."/>
            <person name="Crous P.W."/>
            <person name="Fauchery L."/>
            <person name="Girlanda M."/>
            <person name="Hayes R.D."/>
            <person name="Keri Z."/>
            <person name="LaButti K."/>
            <person name="Lipzen A."/>
            <person name="Lombard V."/>
            <person name="Magnuson J."/>
            <person name="Maillard F."/>
            <person name="Murat C."/>
            <person name="Nolan M."/>
            <person name="Ohm R.A."/>
            <person name="Pangilinan J."/>
            <person name="Pereira M.F."/>
            <person name="Perotto S."/>
            <person name="Peter M."/>
            <person name="Pfister S."/>
            <person name="Riley R."/>
            <person name="Sitrit Y."/>
            <person name="Stielow J.B."/>
            <person name="Szollosi G."/>
            <person name="Zifcakova L."/>
            <person name="Stursova M."/>
            <person name="Spatafora J.W."/>
            <person name="Tedersoo L."/>
            <person name="Vaario L.M."/>
            <person name="Yamada A."/>
            <person name="Yan M."/>
            <person name="Wang P."/>
            <person name="Xu J."/>
            <person name="Bruns T."/>
            <person name="Baldrian P."/>
            <person name="Vilgalys R."/>
            <person name="Dunand C."/>
            <person name="Henrissat B."/>
            <person name="Grigoriev I.V."/>
            <person name="Hibbett D."/>
            <person name="Nagy L.G."/>
            <person name="Martin F.M."/>
        </authorList>
    </citation>
    <scope>NUCLEOTIDE SEQUENCE</scope>
    <source>
        <strain evidence="5">UP504</strain>
    </source>
</reference>
<dbReference type="PROSITE" id="PS50082">
    <property type="entry name" value="WD_REPEATS_2"/>
    <property type="match status" value="5"/>
</dbReference>
<evidence type="ECO:0000256" key="3">
    <source>
        <dbReference type="PROSITE-ProRule" id="PRU00221"/>
    </source>
</evidence>
<feature type="repeat" description="WD" evidence="3">
    <location>
        <begin position="180"/>
        <end position="221"/>
    </location>
</feature>
<dbReference type="PANTHER" id="PTHR19856">
    <property type="entry name" value="WD-REPEATCONTAINING PROTEIN WDR1"/>
    <property type="match status" value="1"/>
</dbReference>
<dbReference type="PANTHER" id="PTHR19856:SF0">
    <property type="entry name" value="WD REPEAT-CONTAINING PROTEIN 1"/>
    <property type="match status" value="1"/>
</dbReference>
<dbReference type="InterPro" id="IPR036322">
    <property type="entry name" value="WD40_repeat_dom_sf"/>
</dbReference>
<feature type="repeat" description="WD" evidence="3">
    <location>
        <begin position="486"/>
        <end position="527"/>
    </location>
</feature>
<keyword evidence="2" id="KW-0677">Repeat</keyword>
<dbReference type="GO" id="GO:0051015">
    <property type="term" value="F:actin filament binding"/>
    <property type="evidence" value="ECO:0007669"/>
    <property type="project" value="TreeGrafter"/>
</dbReference>
<evidence type="ECO:0000256" key="4">
    <source>
        <dbReference type="SAM" id="MobiDB-lite"/>
    </source>
</evidence>
<dbReference type="GO" id="GO:0030042">
    <property type="term" value="P:actin filament depolymerization"/>
    <property type="evidence" value="ECO:0007669"/>
    <property type="project" value="TreeGrafter"/>
</dbReference>
<protein>
    <recommendedName>
        <fullName evidence="7">Anaphase-promoting complex subunit 4 WD40 domain-containing protein</fullName>
    </recommendedName>
</protein>
<name>A0A9P6B4S4_9AGAM</name>
<evidence type="ECO:0000313" key="6">
    <source>
        <dbReference type="Proteomes" id="UP000886523"/>
    </source>
</evidence>
<dbReference type="PROSITE" id="PS50294">
    <property type="entry name" value="WD_REPEATS_REGION"/>
    <property type="match status" value="4"/>
</dbReference>
<evidence type="ECO:0000256" key="2">
    <source>
        <dbReference type="ARBA" id="ARBA00022737"/>
    </source>
</evidence>
<evidence type="ECO:0008006" key="7">
    <source>
        <dbReference type="Google" id="ProtNLM"/>
    </source>
</evidence>
<feature type="repeat" description="WD" evidence="3">
    <location>
        <begin position="528"/>
        <end position="562"/>
    </location>
</feature>
<accession>A0A9P6B4S4</accession>
<gene>
    <name evidence="5" type="ORF">BS47DRAFT_1339315</name>
</gene>
<dbReference type="FunFam" id="2.130.10.10:FF:000102">
    <property type="entry name" value="Actin-interacting protein 1"/>
    <property type="match status" value="1"/>
</dbReference>
<dbReference type="SUPFAM" id="SSF50978">
    <property type="entry name" value="WD40 repeat-like"/>
    <property type="match status" value="2"/>
</dbReference>
<keyword evidence="1 3" id="KW-0853">WD repeat</keyword>
<dbReference type="SMART" id="SM00320">
    <property type="entry name" value="WD40"/>
    <property type="match status" value="12"/>
</dbReference>
<dbReference type="InterPro" id="IPR015943">
    <property type="entry name" value="WD40/YVTN_repeat-like_dom_sf"/>
</dbReference>
<organism evidence="5 6">
    <name type="scientific">Hydnum rufescens UP504</name>
    <dbReference type="NCBI Taxonomy" id="1448309"/>
    <lineage>
        <taxon>Eukaryota</taxon>
        <taxon>Fungi</taxon>
        <taxon>Dikarya</taxon>
        <taxon>Basidiomycota</taxon>
        <taxon>Agaricomycotina</taxon>
        <taxon>Agaricomycetes</taxon>
        <taxon>Cantharellales</taxon>
        <taxon>Hydnaceae</taxon>
        <taxon>Hydnum</taxon>
    </lineage>
</organism>
<evidence type="ECO:0000313" key="5">
    <source>
        <dbReference type="EMBL" id="KAF9517484.1"/>
    </source>
</evidence>
<comment type="caution">
    <text evidence="5">The sequence shown here is derived from an EMBL/GenBank/DDBJ whole genome shotgun (WGS) entry which is preliminary data.</text>
</comment>
<dbReference type="Proteomes" id="UP000886523">
    <property type="component" value="Unassembled WGS sequence"/>
</dbReference>